<feature type="transmembrane region" description="Helical" evidence="1">
    <location>
        <begin position="6"/>
        <end position="23"/>
    </location>
</feature>
<dbReference type="Proteomes" id="UP000214646">
    <property type="component" value="Unassembled WGS sequence"/>
</dbReference>
<dbReference type="AlphaFoldDB" id="A0A225D2S5"/>
<comment type="caution">
    <text evidence="2">The sequence shown here is derived from an EMBL/GenBank/DDBJ whole genome shotgun (WGS) entry which is preliminary data.</text>
</comment>
<feature type="transmembrane region" description="Helical" evidence="1">
    <location>
        <begin position="128"/>
        <end position="146"/>
    </location>
</feature>
<keyword evidence="3" id="KW-1185">Reference proteome</keyword>
<keyword evidence="1" id="KW-0472">Membrane</keyword>
<gene>
    <name evidence="2" type="ORF">FRUB_08375</name>
</gene>
<accession>A0A225D2S5</accession>
<evidence type="ECO:0000313" key="2">
    <source>
        <dbReference type="EMBL" id="OWK35812.1"/>
    </source>
</evidence>
<name>A0A225D2S5_9BACT</name>
<dbReference type="RefSeq" id="WP_202974135.1">
    <property type="nucleotide sequence ID" value="NZ_NIDE01000017.1"/>
</dbReference>
<organism evidence="2 3">
    <name type="scientific">Fimbriiglobus ruber</name>
    <dbReference type="NCBI Taxonomy" id="1908690"/>
    <lineage>
        <taxon>Bacteria</taxon>
        <taxon>Pseudomonadati</taxon>
        <taxon>Planctomycetota</taxon>
        <taxon>Planctomycetia</taxon>
        <taxon>Gemmatales</taxon>
        <taxon>Gemmataceae</taxon>
        <taxon>Fimbriiglobus</taxon>
    </lineage>
</organism>
<dbReference type="EMBL" id="NIDE01000017">
    <property type="protein sequence ID" value="OWK35812.1"/>
    <property type="molecule type" value="Genomic_DNA"/>
</dbReference>
<sequence>MQLHVAISLAAIASGFIVAFGMLTARKFDAWTAFFLATTVLTSVTGFLFPFNGITPGIIVGVISLVTLAVAIYARYARHLAGIWRRVYVISAVVSLYFNFFVLVAQSFQKVPALHDLAPTQSEPPFAITQIVTLVAFIALGWLAVVRFKDRPLTAS</sequence>
<reference evidence="3" key="1">
    <citation type="submission" date="2017-06" db="EMBL/GenBank/DDBJ databases">
        <title>Genome analysis of Fimbriiglobus ruber SP5, the first member of the order Planctomycetales with confirmed chitinolytic capability.</title>
        <authorList>
            <person name="Ravin N.V."/>
            <person name="Rakitin A.L."/>
            <person name="Ivanova A.A."/>
            <person name="Beletsky A.V."/>
            <person name="Kulichevskaya I.S."/>
            <person name="Mardanov A.V."/>
            <person name="Dedysh S.N."/>
        </authorList>
    </citation>
    <scope>NUCLEOTIDE SEQUENCE [LARGE SCALE GENOMIC DNA]</scope>
    <source>
        <strain evidence="3">SP5</strain>
    </source>
</reference>
<feature type="transmembrane region" description="Helical" evidence="1">
    <location>
        <begin position="30"/>
        <end position="51"/>
    </location>
</feature>
<keyword evidence="1" id="KW-1133">Transmembrane helix</keyword>
<feature type="transmembrane region" description="Helical" evidence="1">
    <location>
        <begin position="57"/>
        <end position="76"/>
    </location>
</feature>
<evidence type="ECO:0000256" key="1">
    <source>
        <dbReference type="SAM" id="Phobius"/>
    </source>
</evidence>
<proteinExistence type="predicted"/>
<keyword evidence="1" id="KW-0812">Transmembrane</keyword>
<protein>
    <submittedName>
        <fullName evidence="2">Uncharacterized protein</fullName>
    </submittedName>
</protein>
<feature type="transmembrane region" description="Helical" evidence="1">
    <location>
        <begin position="88"/>
        <end position="108"/>
    </location>
</feature>
<evidence type="ECO:0000313" key="3">
    <source>
        <dbReference type="Proteomes" id="UP000214646"/>
    </source>
</evidence>